<sequence>MDSGKGQIDLFLRRCDDVMHTSFILADAKIAELLKSIATSDLLYIFFQNITQNFDYVSAQLRYMNYMPYPGSRKHKLLFPEDPTEKLAFIFCLLVDIDTRVIDLGEFLSEYYYAEGDMNLGFRQFGAEVVLPLKNLIRQMFRSGATDPRVVRARGKAAAEHLARIVRSERDRVFESSLADAKKVDGLLILNALAEAAAKADARLLGGLLCGYGYFVRAAGWKSENISDMFSAFEKFKEQL</sequence>
<proteinExistence type="predicted"/>
<name>A0A9D1W2A7_9FIRM</name>
<dbReference type="EMBL" id="DXEW01000029">
    <property type="protein sequence ID" value="HIX50863.1"/>
    <property type="molecule type" value="Genomic_DNA"/>
</dbReference>
<accession>A0A9D1W2A7</accession>
<dbReference type="Proteomes" id="UP000886847">
    <property type="component" value="Unassembled WGS sequence"/>
</dbReference>
<comment type="caution">
    <text evidence="1">The sequence shown here is derived from an EMBL/GenBank/DDBJ whole genome shotgun (WGS) entry which is preliminary data.</text>
</comment>
<dbReference type="AlphaFoldDB" id="A0A9D1W2A7"/>
<reference evidence="1" key="2">
    <citation type="submission" date="2021-04" db="EMBL/GenBank/DDBJ databases">
        <authorList>
            <person name="Gilroy R."/>
        </authorList>
    </citation>
    <scope>NUCLEOTIDE SEQUENCE</scope>
    <source>
        <strain evidence="1">2189</strain>
    </source>
</reference>
<evidence type="ECO:0000313" key="1">
    <source>
        <dbReference type="EMBL" id="HIX50863.1"/>
    </source>
</evidence>
<organism evidence="1 2">
    <name type="scientific">Candidatus Borkfalkia faecavium</name>
    <dbReference type="NCBI Taxonomy" id="2838508"/>
    <lineage>
        <taxon>Bacteria</taxon>
        <taxon>Bacillati</taxon>
        <taxon>Bacillota</taxon>
        <taxon>Clostridia</taxon>
        <taxon>Christensenellales</taxon>
        <taxon>Christensenellaceae</taxon>
        <taxon>Candidatus Borkfalkia</taxon>
    </lineage>
</organism>
<evidence type="ECO:0000313" key="2">
    <source>
        <dbReference type="Proteomes" id="UP000886847"/>
    </source>
</evidence>
<gene>
    <name evidence="1" type="ORF">H9851_06250</name>
</gene>
<reference evidence="1" key="1">
    <citation type="journal article" date="2021" name="PeerJ">
        <title>Extensive microbial diversity within the chicken gut microbiome revealed by metagenomics and culture.</title>
        <authorList>
            <person name="Gilroy R."/>
            <person name="Ravi A."/>
            <person name="Getino M."/>
            <person name="Pursley I."/>
            <person name="Horton D.L."/>
            <person name="Alikhan N.F."/>
            <person name="Baker D."/>
            <person name="Gharbi K."/>
            <person name="Hall N."/>
            <person name="Watson M."/>
            <person name="Adriaenssens E.M."/>
            <person name="Foster-Nyarko E."/>
            <person name="Jarju S."/>
            <person name="Secka A."/>
            <person name="Antonio M."/>
            <person name="Oren A."/>
            <person name="Chaudhuri R.R."/>
            <person name="La Ragione R."/>
            <person name="Hildebrand F."/>
            <person name="Pallen M.J."/>
        </authorList>
    </citation>
    <scope>NUCLEOTIDE SEQUENCE</scope>
    <source>
        <strain evidence="1">2189</strain>
    </source>
</reference>
<protein>
    <submittedName>
        <fullName evidence="1">Uncharacterized protein</fullName>
    </submittedName>
</protein>